<keyword evidence="2" id="KW-1185">Reference proteome</keyword>
<dbReference type="EMBL" id="JWZT01001076">
    <property type="protein sequence ID" value="KII72892.1"/>
    <property type="molecule type" value="Genomic_DNA"/>
</dbReference>
<protein>
    <submittedName>
        <fullName evidence="1">Uncharacterized protein</fullName>
    </submittedName>
</protein>
<reference evidence="1 2" key="1">
    <citation type="journal article" date="2014" name="Genome Biol. Evol.">
        <title>The genome of the myxosporean Thelohanellus kitauei shows adaptations to nutrient acquisition within its fish host.</title>
        <authorList>
            <person name="Yang Y."/>
            <person name="Xiong J."/>
            <person name="Zhou Z."/>
            <person name="Huo F."/>
            <person name="Miao W."/>
            <person name="Ran C."/>
            <person name="Liu Y."/>
            <person name="Zhang J."/>
            <person name="Feng J."/>
            <person name="Wang M."/>
            <person name="Wang M."/>
            <person name="Wang L."/>
            <person name="Yao B."/>
        </authorList>
    </citation>
    <scope>NUCLEOTIDE SEQUENCE [LARGE SCALE GENOMIC DNA]</scope>
    <source>
        <strain evidence="1">Wuqing</strain>
    </source>
</reference>
<name>A0A0C2NFU5_THEKT</name>
<proteinExistence type="predicted"/>
<dbReference type="AlphaFoldDB" id="A0A0C2NFU5"/>
<accession>A0A0C2NFU5</accession>
<evidence type="ECO:0000313" key="2">
    <source>
        <dbReference type="Proteomes" id="UP000031668"/>
    </source>
</evidence>
<sequence length="135" mass="16207">MNTYLWWCSRWQGIYRSFIIDKTICRYPRLIEGLVQVMFEDYDYVPIHRYALVAFASYGPELDVYFILYALLTDSEGTNIYSSPFDNFIYNMKRIFNIKLPKIDNDRLIEVIPEILCTRSYEVYIFLDPANSENY</sequence>
<evidence type="ECO:0000313" key="1">
    <source>
        <dbReference type="EMBL" id="KII72892.1"/>
    </source>
</evidence>
<dbReference type="Proteomes" id="UP000031668">
    <property type="component" value="Unassembled WGS sequence"/>
</dbReference>
<comment type="caution">
    <text evidence="1">The sequence shown here is derived from an EMBL/GenBank/DDBJ whole genome shotgun (WGS) entry which is preliminary data.</text>
</comment>
<organism evidence="1 2">
    <name type="scientific">Thelohanellus kitauei</name>
    <name type="common">Myxosporean</name>
    <dbReference type="NCBI Taxonomy" id="669202"/>
    <lineage>
        <taxon>Eukaryota</taxon>
        <taxon>Metazoa</taxon>
        <taxon>Cnidaria</taxon>
        <taxon>Myxozoa</taxon>
        <taxon>Myxosporea</taxon>
        <taxon>Bivalvulida</taxon>
        <taxon>Platysporina</taxon>
        <taxon>Myxobolidae</taxon>
        <taxon>Thelohanellus</taxon>
    </lineage>
</organism>
<gene>
    <name evidence="1" type="ORF">RF11_12359</name>
</gene>